<organism evidence="2 3">
    <name type="scientific">Shewanella loihica (strain ATCC BAA-1088 / PV-4)</name>
    <dbReference type="NCBI Taxonomy" id="323850"/>
    <lineage>
        <taxon>Bacteria</taxon>
        <taxon>Pseudomonadati</taxon>
        <taxon>Pseudomonadota</taxon>
        <taxon>Gammaproteobacteria</taxon>
        <taxon>Alteromonadales</taxon>
        <taxon>Shewanellaceae</taxon>
        <taxon>Shewanella</taxon>
    </lineage>
</organism>
<keyword evidence="1" id="KW-0732">Signal</keyword>
<accession>A3QCB4</accession>
<name>A3QCB4_SHELP</name>
<dbReference type="STRING" id="323850.Shew_1242"/>
<feature type="chain" id="PRO_5002656797" description="Protease" evidence="1">
    <location>
        <begin position="25"/>
        <end position="157"/>
    </location>
</feature>
<dbReference type="HOGENOM" id="CLU_1676653_0_0_6"/>
<keyword evidence="3" id="KW-1185">Reference proteome</keyword>
<feature type="signal peptide" evidence="1">
    <location>
        <begin position="1"/>
        <end position="24"/>
    </location>
</feature>
<sequence precursor="true">MFMPLRFLSLSLLLLWTISMNSLAHQALPTCRLIKAEQDNTLTFEITAPANTNWYLLSWHSPFDAWFSKFLTLTDLNSQQTLEYQGALAKRGEPLDEDYLLLPAGESLSVSLQLAQAFVIPPGHYQAKLSTLTLYQDLSDKTHSTTLECPALEVDLP</sequence>
<protein>
    <recommendedName>
        <fullName evidence="4">Protease</fullName>
    </recommendedName>
</protein>
<dbReference type="EMBL" id="CP000606">
    <property type="protein sequence ID" value="ABO23112.1"/>
    <property type="molecule type" value="Genomic_DNA"/>
</dbReference>
<evidence type="ECO:0000313" key="3">
    <source>
        <dbReference type="Proteomes" id="UP000001558"/>
    </source>
</evidence>
<dbReference type="AlphaFoldDB" id="A3QCB4"/>
<gene>
    <name evidence="2" type="ordered locus">Shew_1242</name>
</gene>
<reference evidence="2 3" key="1">
    <citation type="submission" date="2007-03" db="EMBL/GenBank/DDBJ databases">
        <title>Complete sequence of Shewanella loihica PV-4.</title>
        <authorList>
            <consortium name="US DOE Joint Genome Institute"/>
            <person name="Copeland A."/>
            <person name="Lucas S."/>
            <person name="Lapidus A."/>
            <person name="Barry K."/>
            <person name="Detter J.C."/>
            <person name="Glavina del Rio T."/>
            <person name="Hammon N."/>
            <person name="Israni S."/>
            <person name="Dalin E."/>
            <person name="Tice H."/>
            <person name="Pitluck S."/>
            <person name="Chain P."/>
            <person name="Malfatti S."/>
            <person name="Shin M."/>
            <person name="Vergez L."/>
            <person name="Schmutz J."/>
            <person name="Larimer F."/>
            <person name="Land M."/>
            <person name="Hauser L."/>
            <person name="Kyrpides N."/>
            <person name="Mikhailova N."/>
            <person name="Romine M.F."/>
            <person name="Serres G."/>
            <person name="Fredrickson J."/>
            <person name="Tiedje J."/>
            <person name="Richardson P."/>
        </authorList>
    </citation>
    <scope>NUCLEOTIDE SEQUENCE [LARGE SCALE GENOMIC DNA]</scope>
    <source>
        <strain evidence="3">ATCC BAA-1088 / PV-4</strain>
    </source>
</reference>
<dbReference type="eggNOG" id="ENOG5032BV5">
    <property type="taxonomic scope" value="Bacteria"/>
</dbReference>
<evidence type="ECO:0000313" key="2">
    <source>
        <dbReference type="EMBL" id="ABO23112.1"/>
    </source>
</evidence>
<dbReference type="KEGG" id="slo:Shew_1242"/>
<dbReference type="Gene3D" id="2.60.40.2970">
    <property type="match status" value="1"/>
</dbReference>
<evidence type="ECO:0008006" key="4">
    <source>
        <dbReference type="Google" id="ProtNLM"/>
    </source>
</evidence>
<proteinExistence type="predicted"/>
<dbReference type="Proteomes" id="UP000001558">
    <property type="component" value="Chromosome"/>
</dbReference>
<evidence type="ECO:0000256" key="1">
    <source>
        <dbReference type="SAM" id="SignalP"/>
    </source>
</evidence>